<accession>A0AAJ0F8I3</accession>
<dbReference type="EMBL" id="MU839840">
    <property type="protein sequence ID" value="KAK1752190.1"/>
    <property type="molecule type" value="Genomic_DNA"/>
</dbReference>
<evidence type="ECO:0000313" key="3">
    <source>
        <dbReference type="EMBL" id="KAK1752190.1"/>
    </source>
</evidence>
<keyword evidence="1" id="KW-1133">Transmembrane helix</keyword>
<keyword evidence="3" id="KW-0012">Acyltransferase</keyword>
<feature type="domain" description="Acyltransferase 3" evidence="2">
    <location>
        <begin position="64"/>
        <end position="420"/>
    </location>
</feature>
<dbReference type="PANTHER" id="PTHR23028">
    <property type="entry name" value="ACETYLTRANSFERASE"/>
    <property type="match status" value="1"/>
</dbReference>
<organism evidence="3 4">
    <name type="scientific">Echria macrotheca</name>
    <dbReference type="NCBI Taxonomy" id="438768"/>
    <lineage>
        <taxon>Eukaryota</taxon>
        <taxon>Fungi</taxon>
        <taxon>Dikarya</taxon>
        <taxon>Ascomycota</taxon>
        <taxon>Pezizomycotina</taxon>
        <taxon>Sordariomycetes</taxon>
        <taxon>Sordariomycetidae</taxon>
        <taxon>Sordariales</taxon>
        <taxon>Schizotheciaceae</taxon>
        <taxon>Echria</taxon>
    </lineage>
</organism>
<proteinExistence type="predicted"/>
<dbReference type="GO" id="GO:0016747">
    <property type="term" value="F:acyltransferase activity, transferring groups other than amino-acyl groups"/>
    <property type="evidence" value="ECO:0007669"/>
    <property type="project" value="InterPro"/>
</dbReference>
<dbReference type="InterPro" id="IPR002656">
    <property type="entry name" value="Acyl_transf_3_dom"/>
</dbReference>
<dbReference type="InterPro" id="IPR050879">
    <property type="entry name" value="Acyltransferase_3"/>
</dbReference>
<comment type="caution">
    <text evidence="3">The sequence shown here is derived from an EMBL/GenBank/DDBJ whole genome shotgun (WGS) entry which is preliminary data.</text>
</comment>
<name>A0AAJ0F8I3_9PEZI</name>
<keyword evidence="3" id="KW-0808">Transferase</keyword>
<gene>
    <name evidence="3" type="ORF">QBC47DRAFT_68154</name>
</gene>
<dbReference type="AlphaFoldDB" id="A0AAJ0F8I3"/>
<feature type="transmembrane region" description="Helical" evidence="1">
    <location>
        <begin position="264"/>
        <end position="287"/>
    </location>
</feature>
<evidence type="ECO:0000259" key="2">
    <source>
        <dbReference type="Pfam" id="PF01757"/>
    </source>
</evidence>
<protein>
    <submittedName>
        <fullName evidence="3">Acyltransferase family-domain-containing protein</fullName>
    </submittedName>
</protein>
<sequence>MHSRRDGILDGSGSPGDRTASPWLFDGNLGPGLPAKWNVLRWLRHIVWPKSTGEPSNKPLRPTAYLDGLRGFCAFLVYIHHHELWAHGAFNYFRSLSFENAFGWRGEFYFATFFGIRNFFTGGHLAVGSFYVISGYVLTVKPLELIQSGDLIKLGDNIASAFFRRWFRLFIPLIVTTFIYVTSWHVLGYWNFNCAAKGTIGEEWWNWYVEFKNFSFLFKEGPPWVTYNTHLWSIPLEMRGSMVVYMASLALSRATTKARLICEAFMAFYFLYIVDGFYCALFMAGMLQADLDLLARRPDGYFPQFLRRLEPYKTFIFYHFFAISMWWGGVPSGTTNIEDVRNNPGWYWLSYLKPQAVYDPKWFYLFFAANMLVACIPRIGWLKRFFESRFCQYLGRISFALYLVHGPILASLGDRIYHVVGWVRTAGDHTTELNWWANRFPLPKVGPMGLEIAFLVPHIILLPLTLWTADVVTRMVDEPSVKFAQWLYKRTIGGGVEPKQEEQAVALMRLA</sequence>
<feature type="transmembrane region" description="Helical" evidence="1">
    <location>
        <begin position="452"/>
        <end position="472"/>
    </location>
</feature>
<dbReference type="Pfam" id="PF01757">
    <property type="entry name" value="Acyl_transf_3"/>
    <property type="match status" value="1"/>
</dbReference>
<keyword evidence="4" id="KW-1185">Reference proteome</keyword>
<evidence type="ECO:0000256" key="1">
    <source>
        <dbReference type="SAM" id="Phobius"/>
    </source>
</evidence>
<dbReference type="PANTHER" id="PTHR23028:SF125">
    <property type="entry name" value="ACYLTRANSFERASE"/>
    <property type="match status" value="1"/>
</dbReference>
<feature type="transmembrane region" description="Helical" evidence="1">
    <location>
        <begin position="393"/>
        <end position="412"/>
    </location>
</feature>
<feature type="transmembrane region" description="Helical" evidence="1">
    <location>
        <begin position="166"/>
        <end position="187"/>
    </location>
</feature>
<keyword evidence="1" id="KW-0472">Membrane</keyword>
<keyword evidence="1" id="KW-0812">Transmembrane</keyword>
<evidence type="ECO:0000313" key="4">
    <source>
        <dbReference type="Proteomes" id="UP001239445"/>
    </source>
</evidence>
<dbReference type="Proteomes" id="UP001239445">
    <property type="component" value="Unassembled WGS sequence"/>
</dbReference>
<feature type="transmembrane region" description="Helical" evidence="1">
    <location>
        <begin position="362"/>
        <end position="381"/>
    </location>
</feature>
<reference evidence="3" key="1">
    <citation type="submission" date="2023-06" db="EMBL/GenBank/DDBJ databases">
        <title>Genome-scale phylogeny and comparative genomics of the fungal order Sordariales.</title>
        <authorList>
            <consortium name="Lawrence Berkeley National Laboratory"/>
            <person name="Hensen N."/>
            <person name="Bonometti L."/>
            <person name="Westerberg I."/>
            <person name="Brannstrom I.O."/>
            <person name="Guillou S."/>
            <person name="Cros-Aarteil S."/>
            <person name="Calhoun S."/>
            <person name="Haridas S."/>
            <person name="Kuo A."/>
            <person name="Mondo S."/>
            <person name="Pangilinan J."/>
            <person name="Riley R."/>
            <person name="Labutti K."/>
            <person name="Andreopoulos B."/>
            <person name="Lipzen A."/>
            <person name="Chen C."/>
            <person name="Yanf M."/>
            <person name="Daum C."/>
            <person name="Ng V."/>
            <person name="Clum A."/>
            <person name="Steindorff A."/>
            <person name="Ohm R."/>
            <person name="Martin F."/>
            <person name="Silar P."/>
            <person name="Natvig D."/>
            <person name="Lalanne C."/>
            <person name="Gautier V."/>
            <person name="Ament-Velasquez S.L."/>
            <person name="Kruys A."/>
            <person name="Hutchinson M.I."/>
            <person name="Powell A.J."/>
            <person name="Barry K."/>
            <person name="Miller A.N."/>
            <person name="Grigoriev I.V."/>
            <person name="Debuchy R."/>
            <person name="Gladieux P."/>
            <person name="Thoren M.H."/>
            <person name="Johannesson H."/>
        </authorList>
    </citation>
    <scope>NUCLEOTIDE SEQUENCE</scope>
    <source>
        <strain evidence="3">PSN4</strain>
    </source>
</reference>